<dbReference type="Proteomes" id="UP001597362">
    <property type="component" value="Unassembled WGS sequence"/>
</dbReference>
<keyword evidence="2" id="KW-0238">DNA-binding</keyword>
<keyword evidence="1" id="KW-0805">Transcription regulation</keyword>
<organism evidence="5 6">
    <name type="scientific">Paenibacillus yanchengensis</name>
    <dbReference type="NCBI Taxonomy" id="2035833"/>
    <lineage>
        <taxon>Bacteria</taxon>
        <taxon>Bacillati</taxon>
        <taxon>Bacillota</taxon>
        <taxon>Bacilli</taxon>
        <taxon>Bacillales</taxon>
        <taxon>Paenibacillaceae</taxon>
        <taxon>Paenibacillus</taxon>
    </lineage>
</organism>
<dbReference type="PROSITE" id="PS01124">
    <property type="entry name" value="HTH_ARAC_FAMILY_2"/>
    <property type="match status" value="1"/>
</dbReference>
<dbReference type="PANTHER" id="PTHR43280:SF2">
    <property type="entry name" value="HTH-TYPE TRANSCRIPTIONAL REGULATOR EXSA"/>
    <property type="match status" value="1"/>
</dbReference>
<dbReference type="EMBL" id="JBHUHO010000049">
    <property type="protein sequence ID" value="MFD2117993.1"/>
    <property type="molecule type" value="Genomic_DNA"/>
</dbReference>
<dbReference type="InterPro" id="IPR018060">
    <property type="entry name" value="HTH_AraC"/>
</dbReference>
<evidence type="ECO:0000256" key="2">
    <source>
        <dbReference type="ARBA" id="ARBA00023125"/>
    </source>
</evidence>
<comment type="caution">
    <text evidence="5">The sequence shown here is derived from an EMBL/GenBank/DDBJ whole genome shotgun (WGS) entry which is preliminary data.</text>
</comment>
<dbReference type="RefSeq" id="WP_377775476.1">
    <property type="nucleotide sequence ID" value="NZ_JBHUHO010000049.1"/>
</dbReference>
<proteinExistence type="predicted"/>
<feature type="domain" description="HTH araC/xylS-type" evidence="4">
    <location>
        <begin position="40"/>
        <end position="138"/>
    </location>
</feature>
<dbReference type="InterPro" id="IPR020449">
    <property type="entry name" value="Tscrpt_reg_AraC-type_HTH"/>
</dbReference>
<dbReference type="Pfam" id="PF12833">
    <property type="entry name" value="HTH_18"/>
    <property type="match status" value="1"/>
</dbReference>
<dbReference type="PROSITE" id="PS00041">
    <property type="entry name" value="HTH_ARAC_FAMILY_1"/>
    <property type="match status" value="1"/>
</dbReference>
<keyword evidence="3" id="KW-0804">Transcription</keyword>
<dbReference type="Gene3D" id="1.10.10.60">
    <property type="entry name" value="Homeodomain-like"/>
    <property type="match status" value="2"/>
</dbReference>
<dbReference type="SUPFAM" id="SSF46689">
    <property type="entry name" value="Homeodomain-like"/>
    <property type="match status" value="2"/>
</dbReference>
<dbReference type="SMART" id="SM00342">
    <property type="entry name" value="HTH_ARAC"/>
    <property type="match status" value="1"/>
</dbReference>
<sequence length="150" mass="17425">MAMALMLQSLDADTLQQTFTTWILEHIGSTPSSAKRELVEQIKHYIDIRFNQSLTLEEIAERVFLHSSYASTLFKEKTGITFQDYLKKVRLDHAKRLLENTTYRIERIASMTGYDNVKYFYRLFKNETGETPSAYRDSCRGVRKGVIGKV</sequence>
<dbReference type="PRINTS" id="PR00032">
    <property type="entry name" value="HTHARAC"/>
</dbReference>
<protein>
    <submittedName>
        <fullName evidence="5">Helix-turn-helix domain-containing protein</fullName>
    </submittedName>
</protein>
<evidence type="ECO:0000313" key="5">
    <source>
        <dbReference type="EMBL" id="MFD2117993.1"/>
    </source>
</evidence>
<evidence type="ECO:0000256" key="3">
    <source>
        <dbReference type="ARBA" id="ARBA00023163"/>
    </source>
</evidence>
<gene>
    <name evidence="5" type="ORF">ACFSJH_19960</name>
</gene>
<accession>A0ABW4YQV0</accession>
<evidence type="ECO:0000259" key="4">
    <source>
        <dbReference type="PROSITE" id="PS01124"/>
    </source>
</evidence>
<name>A0ABW4YQV0_9BACL</name>
<dbReference type="InterPro" id="IPR018062">
    <property type="entry name" value="HTH_AraC-typ_CS"/>
</dbReference>
<dbReference type="InterPro" id="IPR009057">
    <property type="entry name" value="Homeodomain-like_sf"/>
</dbReference>
<dbReference type="PANTHER" id="PTHR43280">
    <property type="entry name" value="ARAC-FAMILY TRANSCRIPTIONAL REGULATOR"/>
    <property type="match status" value="1"/>
</dbReference>
<reference evidence="6" key="1">
    <citation type="journal article" date="2019" name="Int. J. Syst. Evol. Microbiol.">
        <title>The Global Catalogue of Microorganisms (GCM) 10K type strain sequencing project: providing services to taxonomists for standard genome sequencing and annotation.</title>
        <authorList>
            <consortium name="The Broad Institute Genomics Platform"/>
            <consortium name="The Broad Institute Genome Sequencing Center for Infectious Disease"/>
            <person name="Wu L."/>
            <person name="Ma J."/>
        </authorList>
    </citation>
    <scope>NUCLEOTIDE SEQUENCE [LARGE SCALE GENOMIC DNA]</scope>
    <source>
        <strain evidence="6">GH52</strain>
    </source>
</reference>
<evidence type="ECO:0000256" key="1">
    <source>
        <dbReference type="ARBA" id="ARBA00023015"/>
    </source>
</evidence>
<evidence type="ECO:0000313" key="6">
    <source>
        <dbReference type="Proteomes" id="UP001597362"/>
    </source>
</evidence>
<keyword evidence="6" id="KW-1185">Reference proteome</keyword>